<sequence>MDGPRRTACNGHAPFRCVSEAARNRQWRRPRRRRFALAPPKPIPASFALDSPCATALRQGLEALSAQRPLLALWALLRAERLAACCGDEAKGFRD</sequence>
<dbReference type="Proteomes" id="UP000186817">
    <property type="component" value="Unassembled WGS sequence"/>
</dbReference>
<reference evidence="1 2" key="1">
    <citation type="submission" date="2016-02" db="EMBL/GenBank/DDBJ databases">
        <title>Genome analysis of coral dinoflagellate symbionts highlights evolutionary adaptations to a symbiotic lifestyle.</title>
        <authorList>
            <person name="Aranda M."/>
            <person name="Li Y."/>
            <person name="Liew Y.J."/>
            <person name="Baumgarten S."/>
            <person name="Simakov O."/>
            <person name="Wilson M."/>
            <person name="Piel J."/>
            <person name="Ashoor H."/>
            <person name="Bougouffa S."/>
            <person name="Bajic V.B."/>
            <person name="Ryu T."/>
            <person name="Ravasi T."/>
            <person name="Bayer T."/>
            <person name="Micklem G."/>
            <person name="Kim H."/>
            <person name="Bhak J."/>
            <person name="Lajeunesse T.C."/>
            <person name="Voolstra C.R."/>
        </authorList>
    </citation>
    <scope>NUCLEOTIDE SEQUENCE [LARGE SCALE GENOMIC DNA]</scope>
    <source>
        <strain evidence="1 2">CCMP2467</strain>
    </source>
</reference>
<accession>A0A1Q9F6N2</accession>
<gene>
    <name evidence="1" type="ORF">AK812_SmicGene371</name>
</gene>
<evidence type="ECO:0000313" key="2">
    <source>
        <dbReference type="Proteomes" id="UP000186817"/>
    </source>
</evidence>
<organism evidence="1 2">
    <name type="scientific">Symbiodinium microadriaticum</name>
    <name type="common">Dinoflagellate</name>
    <name type="synonym">Zooxanthella microadriatica</name>
    <dbReference type="NCBI Taxonomy" id="2951"/>
    <lineage>
        <taxon>Eukaryota</taxon>
        <taxon>Sar</taxon>
        <taxon>Alveolata</taxon>
        <taxon>Dinophyceae</taxon>
        <taxon>Suessiales</taxon>
        <taxon>Symbiodiniaceae</taxon>
        <taxon>Symbiodinium</taxon>
    </lineage>
</organism>
<dbReference type="AlphaFoldDB" id="A0A1Q9F6N2"/>
<name>A0A1Q9F6N2_SYMMI</name>
<proteinExistence type="predicted"/>
<comment type="caution">
    <text evidence="1">The sequence shown here is derived from an EMBL/GenBank/DDBJ whole genome shotgun (WGS) entry which is preliminary data.</text>
</comment>
<evidence type="ECO:0000313" key="1">
    <source>
        <dbReference type="EMBL" id="OLQ15317.1"/>
    </source>
</evidence>
<protein>
    <submittedName>
        <fullName evidence="1">Uncharacterized protein</fullName>
    </submittedName>
</protein>
<dbReference type="EMBL" id="LSRX01000004">
    <property type="protein sequence ID" value="OLQ15317.1"/>
    <property type="molecule type" value="Genomic_DNA"/>
</dbReference>
<keyword evidence="2" id="KW-1185">Reference proteome</keyword>